<gene>
    <name evidence="1" type="ORF">Amon02_001329100</name>
</gene>
<name>A0ACB5UDA6_AMBMO</name>
<comment type="caution">
    <text evidence="1">The sequence shown here is derived from an EMBL/GenBank/DDBJ whole genome shotgun (WGS) entry which is preliminary data.</text>
</comment>
<dbReference type="EMBL" id="BSXS01017076">
    <property type="protein sequence ID" value="GMF08536.1"/>
    <property type="molecule type" value="Genomic_DNA"/>
</dbReference>
<dbReference type="Proteomes" id="UP001165064">
    <property type="component" value="Unassembled WGS sequence"/>
</dbReference>
<accession>A0ACB5UDA6</accession>
<organism evidence="1 2">
    <name type="scientific">Ambrosiozyma monospora</name>
    <name type="common">Yeast</name>
    <name type="synonym">Endomycopsis monosporus</name>
    <dbReference type="NCBI Taxonomy" id="43982"/>
    <lineage>
        <taxon>Eukaryota</taxon>
        <taxon>Fungi</taxon>
        <taxon>Dikarya</taxon>
        <taxon>Ascomycota</taxon>
        <taxon>Saccharomycotina</taxon>
        <taxon>Pichiomycetes</taxon>
        <taxon>Pichiales</taxon>
        <taxon>Pichiaceae</taxon>
        <taxon>Ambrosiozyma</taxon>
    </lineage>
</organism>
<reference evidence="1" key="1">
    <citation type="submission" date="2023-04" db="EMBL/GenBank/DDBJ databases">
        <title>Ambrosiozyma monospora NBRC 10751.</title>
        <authorList>
            <person name="Ichikawa N."/>
            <person name="Sato H."/>
            <person name="Tonouchi N."/>
        </authorList>
    </citation>
    <scope>NUCLEOTIDE SEQUENCE</scope>
    <source>
        <strain evidence="1">NBRC 10751</strain>
    </source>
</reference>
<evidence type="ECO:0000313" key="1">
    <source>
        <dbReference type="EMBL" id="GMF08536.1"/>
    </source>
</evidence>
<proteinExistence type="predicted"/>
<keyword evidence="2" id="KW-1185">Reference proteome</keyword>
<evidence type="ECO:0000313" key="2">
    <source>
        <dbReference type="Proteomes" id="UP001165064"/>
    </source>
</evidence>
<sequence>MIHSGQPVRDFIDIATRHVLLRQGVLGIKVKIMKDPAAQRTGPKSLPDYVKVTEPKDDVPVEEPYARVYKAAPEEPVAEEAAAPAEAAPVEA</sequence>
<protein>
    <submittedName>
        <fullName evidence="1">Unnamed protein product</fullName>
    </submittedName>
</protein>